<dbReference type="OrthoDB" id="27171at2"/>
<dbReference type="EMBL" id="QASN01000002">
    <property type="protein sequence ID" value="PTU76336.1"/>
    <property type="molecule type" value="Genomic_DNA"/>
</dbReference>
<dbReference type="InterPro" id="IPR032307">
    <property type="entry name" value="PepSY_TM-like_2"/>
</dbReference>
<protein>
    <recommendedName>
        <fullName evidence="4">Peptidase</fullName>
    </recommendedName>
</protein>
<evidence type="ECO:0000256" key="1">
    <source>
        <dbReference type="SAM" id="Phobius"/>
    </source>
</evidence>
<sequence length="197" mass="21784">MKLWFGTLRQWHWISSALCLAGMLLFSITGITLNHAAQIEARPRVLQKQAQLPAELQDRLLTAPPEQGLPAALRGWLEGELDISLKGREAEWSDGELYIGLPRPGGDAWLSLDLTSGALEYESTDRGWVSYLNDLHKGRHTGTAWSWFIDIFAGVCVLFSLTGLLLLARHAGGRPTTWPLVGLGLLLPLLLALLFIH</sequence>
<dbReference type="RefSeq" id="WP_108104563.1">
    <property type="nucleotide sequence ID" value="NZ_QASN01000002.1"/>
</dbReference>
<keyword evidence="1" id="KW-0472">Membrane</keyword>
<feature type="transmembrane region" description="Helical" evidence="1">
    <location>
        <begin position="147"/>
        <end position="166"/>
    </location>
</feature>
<reference evidence="2 3" key="1">
    <citation type="submission" date="2018-04" db="EMBL/GenBank/DDBJ databases">
        <title>Pseudomonas sp. nov., isolated from mangrove soil.</title>
        <authorList>
            <person name="Chen C."/>
        </authorList>
    </citation>
    <scope>NUCLEOTIDE SEQUENCE [LARGE SCALE GENOMIC DNA]</scope>
    <source>
        <strain evidence="2 3">TC-11</strain>
    </source>
</reference>
<dbReference type="Proteomes" id="UP000244064">
    <property type="component" value="Unassembled WGS sequence"/>
</dbReference>
<evidence type="ECO:0000313" key="2">
    <source>
        <dbReference type="EMBL" id="PTU76336.1"/>
    </source>
</evidence>
<dbReference type="PANTHER" id="PTHR40115:SF1">
    <property type="entry name" value="INNER MEMBRANE PROTEIN WITH PEPSY TM HELIX"/>
    <property type="match status" value="1"/>
</dbReference>
<dbReference type="AlphaFoldDB" id="A0A2T5PF20"/>
<keyword evidence="3" id="KW-1185">Reference proteome</keyword>
<keyword evidence="1" id="KW-0812">Transmembrane</keyword>
<accession>A0A2T5PF20</accession>
<name>A0A2T5PF20_9PSED</name>
<evidence type="ECO:0000313" key="3">
    <source>
        <dbReference type="Proteomes" id="UP000244064"/>
    </source>
</evidence>
<feature type="transmembrane region" description="Helical" evidence="1">
    <location>
        <begin position="178"/>
        <end position="196"/>
    </location>
</feature>
<evidence type="ECO:0008006" key="4">
    <source>
        <dbReference type="Google" id="ProtNLM"/>
    </source>
</evidence>
<feature type="transmembrane region" description="Helical" evidence="1">
    <location>
        <begin position="12"/>
        <end position="34"/>
    </location>
</feature>
<gene>
    <name evidence="2" type="ORF">DBO85_01470</name>
</gene>
<dbReference type="PANTHER" id="PTHR40115">
    <property type="entry name" value="INNER MEMBRANE PROTEIN WITH PEPSY TM HELIX"/>
    <property type="match status" value="1"/>
</dbReference>
<keyword evidence="1" id="KW-1133">Transmembrane helix</keyword>
<proteinExistence type="predicted"/>
<comment type="caution">
    <text evidence="2">The sequence shown here is derived from an EMBL/GenBank/DDBJ whole genome shotgun (WGS) entry which is preliminary data.</text>
</comment>
<organism evidence="2 3">
    <name type="scientific">Pseudomonas mangrovi</name>
    <dbReference type="NCBI Taxonomy" id="2161748"/>
    <lineage>
        <taxon>Bacteria</taxon>
        <taxon>Pseudomonadati</taxon>
        <taxon>Pseudomonadota</taxon>
        <taxon>Gammaproteobacteria</taxon>
        <taxon>Pseudomonadales</taxon>
        <taxon>Pseudomonadaceae</taxon>
        <taxon>Pseudomonas</taxon>
    </lineage>
</organism>
<dbReference type="Pfam" id="PF16357">
    <property type="entry name" value="PepSY_TM_like_2"/>
    <property type="match status" value="1"/>
</dbReference>